<gene>
    <name evidence="3" type="ORF">EV200_106326</name>
</gene>
<evidence type="ECO:0000313" key="4">
    <source>
        <dbReference type="Proteomes" id="UP000295684"/>
    </source>
</evidence>
<comment type="similarity">
    <text evidence="1">Belongs to the PUR DNA-binding protein family.</text>
</comment>
<dbReference type="GO" id="GO:0032422">
    <property type="term" value="F:purine-rich negative regulatory element binding"/>
    <property type="evidence" value="ECO:0007669"/>
    <property type="project" value="InterPro"/>
</dbReference>
<dbReference type="OrthoDB" id="773276at2"/>
<proteinExistence type="inferred from homology"/>
<dbReference type="GO" id="GO:0000977">
    <property type="term" value="F:RNA polymerase II transcription regulatory region sequence-specific DNA binding"/>
    <property type="evidence" value="ECO:0007669"/>
    <property type="project" value="InterPro"/>
</dbReference>
<comment type="caution">
    <text evidence="3">The sequence shown here is derived from an EMBL/GenBank/DDBJ whole genome shotgun (WGS) entry which is preliminary data.</text>
</comment>
<protein>
    <submittedName>
        <fullName evidence="3">Uncharacterized protein DUF3276</fullName>
    </submittedName>
</protein>
<evidence type="ECO:0000313" key="3">
    <source>
        <dbReference type="EMBL" id="TCO22681.1"/>
    </source>
</evidence>
<dbReference type="RefSeq" id="WP_132534700.1">
    <property type="nucleotide sequence ID" value="NZ_BMJO01000006.1"/>
</dbReference>
<dbReference type="EMBL" id="SLWO01000006">
    <property type="protein sequence ID" value="TCO22681.1"/>
    <property type="molecule type" value="Genomic_DNA"/>
</dbReference>
<accession>A0A4R2H8S3</accession>
<keyword evidence="2" id="KW-0238">DNA-binding</keyword>
<evidence type="ECO:0000256" key="1">
    <source>
        <dbReference type="ARBA" id="ARBA00009251"/>
    </source>
</evidence>
<reference evidence="3 4" key="1">
    <citation type="submission" date="2019-03" db="EMBL/GenBank/DDBJ databases">
        <title>Genomic Encyclopedia of Type Strains, Phase IV (KMG-IV): sequencing the most valuable type-strain genomes for metagenomic binning, comparative biology and taxonomic classification.</title>
        <authorList>
            <person name="Goeker M."/>
        </authorList>
    </citation>
    <scope>NUCLEOTIDE SEQUENCE [LARGE SCALE GENOMIC DNA]</scope>
    <source>
        <strain evidence="3 4">DSM 103236</strain>
    </source>
</reference>
<name>A0A4R2H8S3_9SPHI</name>
<evidence type="ECO:0000256" key="2">
    <source>
        <dbReference type="ARBA" id="ARBA00023125"/>
    </source>
</evidence>
<dbReference type="Gene3D" id="3.10.450.700">
    <property type="match status" value="1"/>
</dbReference>
<dbReference type="InterPro" id="IPR006628">
    <property type="entry name" value="PUR-bd_fam"/>
</dbReference>
<dbReference type="Pfam" id="PF11680">
    <property type="entry name" value="DUF3276"/>
    <property type="match status" value="1"/>
</dbReference>
<dbReference type="AlphaFoldDB" id="A0A4R2H8S3"/>
<dbReference type="Proteomes" id="UP000295684">
    <property type="component" value="Unassembled WGS sequence"/>
</dbReference>
<sequence>MKTGILESENFGNGKRNYFIDFARATNNSNYIKITRSDKQTDNSYKKSSVCIFQEDFHFLIESFSMLFTSMIHRESRSGEKRKHPHYL</sequence>
<organism evidence="3 4">
    <name type="scientific">Pedobacter psychrotolerans</name>
    <dbReference type="NCBI Taxonomy" id="1843235"/>
    <lineage>
        <taxon>Bacteria</taxon>
        <taxon>Pseudomonadati</taxon>
        <taxon>Bacteroidota</taxon>
        <taxon>Sphingobacteriia</taxon>
        <taxon>Sphingobacteriales</taxon>
        <taxon>Sphingobacteriaceae</taxon>
        <taxon>Pedobacter</taxon>
    </lineage>
</organism>